<feature type="chain" id="PRO_5045724769" evidence="1">
    <location>
        <begin position="19"/>
        <end position="347"/>
    </location>
</feature>
<feature type="signal peptide" evidence="1">
    <location>
        <begin position="1"/>
        <end position="18"/>
    </location>
</feature>
<protein>
    <submittedName>
        <fullName evidence="2">S-formylglutathione hydrolase FrmB</fullName>
    </submittedName>
</protein>
<dbReference type="SUPFAM" id="SSF53474">
    <property type="entry name" value="alpha/beta-Hydrolases"/>
    <property type="match status" value="1"/>
</dbReference>
<keyword evidence="3" id="KW-1185">Reference proteome</keyword>
<dbReference type="InterPro" id="IPR000801">
    <property type="entry name" value="Esterase-like"/>
</dbReference>
<reference evidence="2 3" key="1">
    <citation type="submission" date="2023-07" db="EMBL/GenBank/DDBJ databases">
        <title>Sequencing the genomes of 1000 actinobacteria strains.</title>
        <authorList>
            <person name="Klenk H.-P."/>
        </authorList>
    </citation>
    <scope>NUCLEOTIDE SEQUENCE [LARGE SCALE GENOMIC DNA]</scope>
    <source>
        <strain evidence="2 3">DSM 44508</strain>
    </source>
</reference>
<dbReference type="PANTHER" id="PTHR48098">
    <property type="entry name" value="ENTEROCHELIN ESTERASE-RELATED"/>
    <property type="match status" value="1"/>
</dbReference>
<evidence type="ECO:0000256" key="1">
    <source>
        <dbReference type="SAM" id="SignalP"/>
    </source>
</evidence>
<dbReference type="GO" id="GO:0016787">
    <property type="term" value="F:hydrolase activity"/>
    <property type="evidence" value="ECO:0007669"/>
    <property type="project" value="UniProtKB-KW"/>
</dbReference>
<dbReference type="EMBL" id="JAVDYF010000001">
    <property type="protein sequence ID" value="MDR7354505.1"/>
    <property type="molecule type" value="Genomic_DNA"/>
</dbReference>
<keyword evidence="1" id="KW-0732">Signal</keyword>
<proteinExistence type="predicted"/>
<evidence type="ECO:0000313" key="2">
    <source>
        <dbReference type="EMBL" id="MDR7354505.1"/>
    </source>
</evidence>
<organism evidence="2 3">
    <name type="scientific">Corynebacterium felinum</name>
    <dbReference type="NCBI Taxonomy" id="131318"/>
    <lineage>
        <taxon>Bacteria</taxon>
        <taxon>Bacillati</taxon>
        <taxon>Actinomycetota</taxon>
        <taxon>Actinomycetes</taxon>
        <taxon>Mycobacteriales</taxon>
        <taxon>Corynebacteriaceae</taxon>
        <taxon>Corynebacterium</taxon>
    </lineage>
</organism>
<name>A0ABU2B7D0_9CORY</name>
<dbReference type="Gene3D" id="3.40.50.1820">
    <property type="entry name" value="alpha/beta hydrolase"/>
    <property type="match status" value="1"/>
</dbReference>
<dbReference type="Proteomes" id="UP001183619">
    <property type="component" value="Unassembled WGS sequence"/>
</dbReference>
<dbReference type="Pfam" id="PF00756">
    <property type="entry name" value="Esterase"/>
    <property type="match status" value="1"/>
</dbReference>
<accession>A0ABU2B7D0</accession>
<keyword evidence="2" id="KW-0378">Hydrolase</keyword>
<comment type="caution">
    <text evidence="2">The sequence shown here is derived from an EMBL/GenBank/DDBJ whole genome shotgun (WGS) entry which is preliminary data.</text>
</comment>
<dbReference type="InterPro" id="IPR029058">
    <property type="entry name" value="AB_hydrolase_fold"/>
</dbReference>
<gene>
    <name evidence="2" type="ORF">J2S37_001043</name>
</gene>
<dbReference type="InterPro" id="IPR050583">
    <property type="entry name" value="Mycobacterial_A85_antigen"/>
</dbReference>
<sequence>MAAVACALSIVVAAPAQSAPVSPAQLAGNAPVSQVSVGPNLAENPKWRSKVDGDRVVEMWATSPAMDNRAIPLVVLKAANPQRPTIYLLNGGDGGEGLANWLMQTDVIDFYKDKDVNVVIPMSGRFSYYTDWVEDMPQLGGKQRWETFLTRELPGPLEGILKANGKRAIAGMSMSATSAVLLAQHNPGFYDGVGAFSGCYASAKPMPMAFIGLTLQRADANPTQMWGPLGSPTWHWNDAVAQAEGLRNTHVYVSNGSGLAGAWDMPSGPRLREHHPFIQSVAATTTIVEGGVIEAATNGCTHDLKAKMDKLGIPADWNLRPTGTHSWGYWQDDLRGSWATFDRAFHS</sequence>
<evidence type="ECO:0000313" key="3">
    <source>
        <dbReference type="Proteomes" id="UP001183619"/>
    </source>
</evidence>
<dbReference type="PANTHER" id="PTHR48098:SF1">
    <property type="entry name" value="DIACYLGLYCEROL ACYLTRANSFERASE_MYCOLYLTRANSFERASE AG85A"/>
    <property type="match status" value="1"/>
</dbReference>